<evidence type="ECO:0000313" key="2">
    <source>
        <dbReference type="Proteomes" id="UP000629098"/>
    </source>
</evidence>
<protein>
    <submittedName>
        <fullName evidence="1">ABC transporter substrate-binding protein</fullName>
    </submittedName>
</protein>
<reference evidence="1" key="1">
    <citation type="submission" date="2020-09" db="EMBL/GenBank/DDBJ databases">
        <title>Iningainema tapete sp. nov. (Scytonemataceae, Cyanobacteria) from greenhouses in central Florida (USA) produces two types of nodularin with biosynthetic potential for microcystin-LR and anabaenopeptins.</title>
        <authorList>
            <person name="Berthold D.E."/>
            <person name="Lefler F.W."/>
            <person name="Huang I.-S."/>
            <person name="Abdulla H."/>
            <person name="Zimba P.V."/>
            <person name="Laughinghouse H.D. IV."/>
        </authorList>
    </citation>
    <scope>NUCLEOTIDE SEQUENCE</scope>
    <source>
        <strain evidence="1">BLCCT55</strain>
    </source>
</reference>
<evidence type="ECO:0000313" key="1">
    <source>
        <dbReference type="EMBL" id="MBD2775203.1"/>
    </source>
</evidence>
<comment type="caution">
    <text evidence="1">The sequence shown here is derived from an EMBL/GenBank/DDBJ whole genome shotgun (WGS) entry which is preliminary data.</text>
</comment>
<dbReference type="PANTHER" id="PTHR40705:SF2">
    <property type="entry name" value="DUF1743 DOMAIN-CONTAINING PROTEIN"/>
    <property type="match status" value="1"/>
</dbReference>
<keyword evidence="2" id="KW-1185">Reference proteome</keyword>
<sequence length="183" mass="19886">MRYLIGIDDTDNLTSGGTGKLARQLSKEIAEQNLAQTIGITRHQLHLSPEIPYTSHNSSACIMVDTSQELVALTDYCREYLLLHSEEESDVGLCVAAWEQVSPTVQAFGQQAKEIVLTQEQAVRVATVSGIFLFGLTGTKQGIIGALAAVGLRKNGNDGRFIWVPGLYDLSGVHTKERTLPNS</sequence>
<dbReference type="RefSeq" id="WP_190833281.1">
    <property type="nucleotide sequence ID" value="NZ_CAWPPI010000076.1"/>
</dbReference>
<dbReference type="EMBL" id="JACXAE010000076">
    <property type="protein sequence ID" value="MBD2775203.1"/>
    <property type="molecule type" value="Genomic_DNA"/>
</dbReference>
<gene>
    <name evidence="1" type="ORF">ICL16_24860</name>
</gene>
<dbReference type="AlphaFoldDB" id="A0A8J7BZ60"/>
<dbReference type="PANTHER" id="PTHR40705">
    <property type="entry name" value="TRNA(ILE2) 2-AGMATINYLCYTIDINE SYNTHETASE TIAS"/>
    <property type="match status" value="1"/>
</dbReference>
<dbReference type="Proteomes" id="UP000629098">
    <property type="component" value="Unassembled WGS sequence"/>
</dbReference>
<name>A0A8J7BZ60_9CYAN</name>
<organism evidence="1 2">
    <name type="scientific">Iningainema tapete BLCC-T55</name>
    <dbReference type="NCBI Taxonomy" id="2748662"/>
    <lineage>
        <taxon>Bacteria</taxon>
        <taxon>Bacillati</taxon>
        <taxon>Cyanobacteriota</taxon>
        <taxon>Cyanophyceae</taxon>
        <taxon>Nostocales</taxon>
        <taxon>Scytonemataceae</taxon>
        <taxon>Iningainema tapete</taxon>
    </lineage>
</organism>
<accession>A0A8J7BZ60</accession>
<dbReference type="Gene3D" id="3.30.70.2200">
    <property type="match status" value="1"/>
</dbReference>
<proteinExistence type="predicted"/>